<feature type="binding site" evidence="10">
    <location>
        <position position="302"/>
    </location>
    <ligand>
        <name>[Ni-4Fe-4S] cluster</name>
        <dbReference type="ChEBI" id="CHEBI:47739"/>
    </ligand>
</feature>
<feature type="binding site" evidence="10">
    <location>
        <position position="61"/>
    </location>
    <ligand>
        <name>[4Fe-4S] cluster</name>
        <dbReference type="ChEBI" id="CHEBI:49883"/>
        <label>2</label>
    </ligand>
</feature>
<keyword evidence="5 9" id="KW-0560">Oxidoreductase</keyword>
<comment type="caution">
    <text evidence="11">The sequence shown here is derived from an EMBL/GenBank/DDBJ whole genome shotgun (WGS) entry which is preliminary data.</text>
</comment>
<dbReference type="InterPro" id="IPR016099">
    <property type="entry name" value="Prismane-like_a/b-sand"/>
</dbReference>
<feature type="binding site" evidence="10">
    <location>
        <position position="44"/>
    </location>
    <ligand>
        <name>[4Fe-4S] cluster</name>
        <dbReference type="ChEBI" id="CHEBI:49883"/>
        <label>1</label>
        <note>ligand shared between dimeric partners</note>
    </ligand>
</feature>
<dbReference type="GO" id="GO:0051539">
    <property type="term" value="F:4 iron, 4 sulfur cluster binding"/>
    <property type="evidence" value="ECO:0007669"/>
    <property type="project" value="UniProtKB-UniRule"/>
</dbReference>
<dbReference type="InterPro" id="IPR011254">
    <property type="entry name" value="Prismane-like_sf"/>
</dbReference>
<dbReference type="Gene3D" id="1.20.1270.30">
    <property type="match status" value="1"/>
</dbReference>
<dbReference type="RefSeq" id="WP_204700470.1">
    <property type="nucleotide sequence ID" value="NZ_JAFBDQ010000002.1"/>
</dbReference>
<dbReference type="GO" id="GO:0004601">
    <property type="term" value="F:peroxidase activity"/>
    <property type="evidence" value="ECO:0007669"/>
    <property type="project" value="TreeGrafter"/>
</dbReference>
<dbReference type="GO" id="GO:0050418">
    <property type="term" value="F:hydroxylamine reductase activity"/>
    <property type="evidence" value="ECO:0007669"/>
    <property type="project" value="TreeGrafter"/>
</dbReference>
<feature type="binding site" evidence="10">
    <location>
        <position position="266"/>
    </location>
    <ligand>
        <name>[Ni-4Fe-4S] cluster</name>
        <dbReference type="ChEBI" id="CHEBI:47739"/>
    </ligand>
</feature>
<gene>
    <name evidence="11" type="ORF">JOC47_000577</name>
</gene>
<feature type="binding site" evidence="10">
    <location>
        <position position="75"/>
    </location>
    <ligand>
        <name>[4Fe-4S] cluster</name>
        <dbReference type="ChEBI" id="CHEBI:49883"/>
        <label>2</label>
    </ligand>
</feature>
<evidence type="ECO:0000256" key="8">
    <source>
        <dbReference type="ARBA" id="ARBA00048733"/>
    </source>
</evidence>
<name>A0A938XUD9_9FIRM</name>
<dbReference type="Pfam" id="PF03063">
    <property type="entry name" value="Prismane"/>
    <property type="match status" value="1"/>
</dbReference>
<dbReference type="GO" id="GO:0016151">
    <property type="term" value="F:nickel cation binding"/>
    <property type="evidence" value="ECO:0007669"/>
    <property type="project" value="InterPro"/>
</dbReference>
<dbReference type="PANTHER" id="PTHR30109:SF4">
    <property type="entry name" value="CARBON MONOXIDE DEHYDROGENASE"/>
    <property type="match status" value="1"/>
</dbReference>
<keyword evidence="3 10" id="KW-0533">Nickel</keyword>
<proteinExistence type="predicted"/>
<dbReference type="EC" id="1.2.7.4" evidence="9"/>
<keyword evidence="4 9" id="KW-0479">Metal-binding</keyword>
<keyword evidence="2 9" id="KW-0004">4Fe-4S</keyword>
<keyword evidence="7 9" id="KW-0411">Iron-sulfur</keyword>
<dbReference type="InterPro" id="IPR004137">
    <property type="entry name" value="HCP/CODH"/>
</dbReference>
<dbReference type="GO" id="GO:0006091">
    <property type="term" value="P:generation of precursor metabolites and energy"/>
    <property type="evidence" value="ECO:0007669"/>
    <property type="project" value="InterPro"/>
</dbReference>
<evidence type="ECO:0000256" key="5">
    <source>
        <dbReference type="ARBA" id="ARBA00023002"/>
    </source>
</evidence>
<accession>A0A938XUD9</accession>
<feature type="binding site" evidence="10">
    <location>
        <position position="448"/>
    </location>
    <ligand>
        <name>[Ni-4Fe-4S] cluster</name>
        <dbReference type="ChEBI" id="CHEBI:47739"/>
    </ligand>
</feature>
<evidence type="ECO:0000256" key="9">
    <source>
        <dbReference type="PIRNR" id="PIRNR005023"/>
    </source>
</evidence>
<evidence type="ECO:0000313" key="12">
    <source>
        <dbReference type="Proteomes" id="UP000774000"/>
    </source>
</evidence>
<dbReference type="GO" id="GO:0043885">
    <property type="term" value="F:anaerobic carbon-monoxide dehydrogenase activity"/>
    <property type="evidence" value="ECO:0007669"/>
    <property type="project" value="UniProtKB-UniRule"/>
</dbReference>
<feature type="binding site" evidence="10">
    <location>
        <position position="478"/>
    </location>
    <ligand>
        <name>[Ni-4Fe-4S] cluster</name>
        <dbReference type="ChEBI" id="CHEBI:47739"/>
    </ligand>
</feature>
<feature type="binding site" evidence="10">
    <location>
        <position position="519"/>
    </location>
    <ligand>
        <name>[Ni-4Fe-4S] cluster</name>
        <dbReference type="ChEBI" id="CHEBI:47739"/>
    </ligand>
</feature>
<dbReference type="GO" id="GO:0042542">
    <property type="term" value="P:response to hydrogen peroxide"/>
    <property type="evidence" value="ECO:0007669"/>
    <property type="project" value="TreeGrafter"/>
</dbReference>
<protein>
    <recommendedName>
        <fullName evidence="9">Carbon monoxide dehydrogenase</fullName>
        <ecNumber evidence="9">1.2.7.4</ecNumber>
    </recommendedName>
</protein>
<evidence type="ECO:0000256" key="6">
    <source>
        <dbReference type="ARBA" id="ARBA00023004"/>
    </source>
</evidence>
<evidence type="ECO:0000256" key="10">
    <source>
        <dbReference type="PIRSR" id="PIRSR005023-1"/>
    </source>
</evidence>
<evidence type="ECO:0000256" key="1">
    <source>
        <dbReference type="ARBA" id="ARBA00001966"/>
    </source>
</evidence>
<feature type="binding site" evidence="10">
    <location>
        <position position="56"/>
    </location>
    <ligand>
        <name>[4Fe-4S] cluster</name>
        <dbReference type="ChEBI" id="CHEBI:49883"/>
        <label>2</label>
    </ligand>
</feature>
<keyword evidence="6 9" id="KW-0408">Iron</keyword>
<reference evidence="11" key="1">
    <citation type="submission" date="2021-01" db="EMBL/GenBank/DDBJ databases">
        <title>Genomic Encyclopedia of Type Strains, Phase IV (KMG-IV): sequencing the most valuable type-strain genomes for metagenomic binning, comparative biology and taxonomic classification.</title>
        <authorList>
            <person name="Goeker M."/>
        </authorList>
    </citation>
    <scope>NUCLEOTIDE SEQUENCE</scope>
    <source>
        <strain evidence="11">DSM 23230</strain>
    </source>
</reference>
<feature type="binding site" evidence="10">
    <location>
        <position position="52"/>
    </location>
    <ligand>
        <name>[4Fe-4S] cluster</name>
        <dbReference type="ChEBI" id="CHEBI:49883"/>
        <label>1</label>
        <note>ligand shared between dimeric partners</note>
    </ligand>
</feature>
<dbReference type="Gene3D" id="3.40.50.2030">
    <property type="match status" value="2"/>
</dbReference>
<feature type="binding site" evidence="10">
    <location>
        <position position="53"/>
    </location>
    <ligand>
        <name>[4Fe-4S] cluster</name>
        <dbReference type="ChEBI" id="CHEBI:49883"/>
        <label>2</label>
    </ligand>
</feature>
<dbReference type="PIRSF" id="PIRSF005023">
    <property type="entry name" value="CODH"/>
    <property type="match status" value="1"/>
</dbReference>
<dbReference type="InterPro" id="IPR010047">
    <property type="entry name" value="CODH"/>
</dbReference>
<feature type="binding site" evidence="10">
    <location>
        <position position="340"/>
    </location>
    <ligand>
        <name>[Ni-4Fe-4S] cluster</name>
        <dbReference type="ChEBI" id="CHEBI:47739"/>
    </ligand>
</feature>
<dbReference type="PANTHER" id="PTHR30109">
    <property type="entry name" value="HYDROXYLAMINE REDUCTASE"/>
    <property type="match status" value="1"/>
</dbReference>
<sequence>MSNEIDQKVNERTIDKDEKQTLKRTLEEDIETAWDRLEEQQPQCGFGQLGVCCNSCKMGPCQVDPFEEGPQRGVCGADANLIVARNLLNDIAAGAASHSDHGREIVETFYETAKGESQGYELLDTEKLKNVAQDVGIEVEDRSDEEIAKELGETFLAEYGMIKGGLDFTERVPEKTRKIWNKAGIMPRGVDREVVESMHRVHMGVGADYTNMLLHGLRTALSDGWGGSMMATELSDILFGTPEVTESTVNLGTLKDDMVNIVLHGHNPILSDVVVKAANNEALVEKAKEAGANGINLVGLCCTGNELLMRKGVPMAGNMLNQELALATGAVDAMIIDYQCIFPSLPQVAKCFHSKIVSTSEKSKVPGAVHKEFHPESAYDTATEIVELAIDTYKERNPQKVEIPCEPMEMVAGFSVEAIKDELGGTFEPLIEAITSGQIKGVVGVVGCSNPKVQHDYGHVNLAKELMKKDILMIETGCAAVASGKEGLLVPEAAEMAGDGLQKVCESLNIPPVLHMGSCVDCSRILTLAGELANALDVGIDQLPAAGAAPEWYAQKALTIASYFVASGFYTVVGLPPNTHGSQKVTDLLTDDLEDVVNAKFDVEPDPKVAARMIERHILSQREELGI</sequence>
<evidence type="ECO:0000256" key="3">
    <source>
        <dbReference type="ARBA" id="ARBA00022596"/>
    </source>
</evidence>
<dbReference type="InterPro" id="IPR016101">
    <property type="entry name" value="CO_DH_a-bundle"/>
</dbReference>
<dbReference type="SUPFAM" id="SSF56821">
    <property type="entry name" value="Prismane protein-like"/>
    <property type="match status" value="1"/>
</dbReference>
<keyword evidence="12" id="KW-1185">Reference proteome</keyword>
<dbReference type="CDD" id="cd01915">
    <property type="entry name" value="CODH"/>
    <property type="match status" value="1"/>
</dbReference>
<evidence type="ECO:0000256" key="2">
    <source>
        <dbReference type="ARBA" id="ARBA00022485"/>
    </source>
</evidence>
<evidence type="ECO:0000313" key="11">
    <source>
        <dbReference type="EMBL" id="MBM7555752.1"/>
    </source>
</evidence>
<comment type="catalytic activity">
    <reaction evidence="8 9">
        <text>CO + 2 oxidized [2Fe-2S]-[ferredoxin] + H2O = 2 reduced [2Fe-2S]-[ferredoxin] + CO2 + 2 H(+)</text>
        <dbReference type="Rhea" id="RHEA:21040"/>
        <dbReference type="Rhea" id="RHEA-COMP:10000"/>
        <dbReference type="Rhea" id="RHEA-COMP:10001"/>
        <dbReference type="ChEBI" id="CHEBI:15377"/>
        <dbReference type="ChEBI" id="CHEBI:15378"/>
        <dbReference type="ChEBI" id="CHEBI:16526"/>
        <dbReference type="ChEBI" id="CHEBI:17245"/>
        <dbReference type="ChEBI" id="CHEBI:33737"/>
        <dbReference type="ChEBI" id="CHEBI:33738"/>
        <dbReference type="EC" id="1.2.7.4"/>
    </reaction>
</comment>
<organism evidence="11 12">
    <name type="scientific">Halanaerobacter jeridensis</name>
    <dbReference type="NCBI Taxonomy" id="706427"/>
    <lineage>
        <taxon>Bacteria</taxon>
        <taxon>Bacillati</taxon>
        <taxon>Bacillota</taxon>
        <taxon>Clostridia</taxon>
        <taxon>Halanaerobiales</taxon>
        <taxon>Halobacteroidaceae</taxon>
        <taxon>Halanaerobacter</taxon>
    </lineage>
</organism>
<dbReference type="EMBL" id="JAFBDQ010000002">
    <property type="protein sequence ID" value="MBM7555752.1"/>
    <property type="molecule type" value="Genomic_DNA"/>
</dbReference>
<dbReference type="Proteomes" id="UP000774000">
    <property type="component" value="Unassembled WGS sequence"/>
</dbReference>
<dbReference type="NCBIfam" id="TIGR01702">
    <property type="entry name" value="CO_DH_cata"/>
    <property type="match status" value="1"/>
</dbReference>
<evidence type="ECO:0000256" key="7">
    <source>
        <dbReference type="ARBA" id="ARBA00023014"/>
    </source>
</evidence>
<dbReference type="AlphaFoldDB" id="A0A938XUD9"/>
<evidence type="ECO:0000256" key="4">
    <source>
        <dbReference type="ARBA" id="ARBA00022723"/>
    </source>
</evidence>
<comment type="cofactor">
    <cofactor evidence="1">
        <name>[4Fe-4S] cluster</name>
        <dbReference type="ChEBI" id="CHEBI:49883"/>
    </cofactor>
</comment>